<dbReference type="RefSeq" id="WP_179268508.1">
    <property type="nucleotide sequence ID" value="NZ_CP058579.1"/>
</dbReference>
<reference evidence="3 4" key="1">
    <citation type="submission" date="2020-06" db="EMBL/GenBank/DDBJ databases">
        <title>NJ-3-1, isolated from saline soil.</title>
        <authorList>
            <person name="Cui H.L."/>
            <person name="Shi X."/>
        </authorList>
    </citation>
    <scope>NUCLEOTIDE SEQUENCE [LARGE SCALE GENOMIC DNA]</scope>
    <source>
        <strain evidence="3 4">NJ-3-1</strain>
    </source>
</reference>
<protein>
    <recommendedName>
        <fullName evidence="2">Domain of unknown function domain-containing protein</fullName>
    </recommendedName>
</protein>
<evidence type="ECO:0000256" key="1">
    <source>
        <dbReference type="SAM" id="MobiDB-lite"/>
    </source>
</evidence>
<feature type="domain" description="Domain of unknown function" evidence="2">
    <location>
        <begin position="13"/>
        <end position="161"/>
    </location>
</feature>
<feature type="region of interest" description="Disordered" evidence="1">
    <location>
        <begin position="181"/>
        <end position="200"/>
    </location>
</feature>
<gene>
    <name evidence="3" type="ORF">HUG12_09395</name>
</gene>
<dbReference type="AlphaFoldDB" id="A0A7D5QG38"/>
<keyword evidence="4" id="KW-1185">Reference proteome</keyword>
<dbReference type="KEGG" id="halu:HUG12_09395"/>
<sequence length="200" mass="22970">MASLTDSARPRGILNERERQYLLGDTDIEPRTQTERDIRATIRERLRHAIFDYALLFDQLENRDIEQVFDSRADDAAELRTAIEDTLGFFYRATINFHPPFQHLATEGIQRAEQAHFDRYVKATIDIEATAPIDPDVIKAKMTGEQDDRLTPEEASWIAETVLASDAVSFSDLDEAHDRLRHRQAGLHQEKTYDPTADND</sequence>
<evidence type="ECO:0000259" key="2">
    <source>
        <dbReference type="Pfam" id="PF26404"/>
    </source>
</evidence>
<dbReference type="Pfam" id="PF26404">
    <property type="entry name" value="DUF8102"/>
    <property type="match status" value="1"/>
</dbReference>
<accession>A0A7D5QG38</accession>
<proteinExistence type="predicted"/>
<evidence type="ECO:0000313" key="4">
    <source>
        <dbReference type="Proteomes" id="UP000509626"/>
    </source>
</evidence>
<organism evidence="3 4">
    <name type="scientific">Halorarum salinum</name>
    <dbReference type="NCBI Taxonomy" id="2743089"/>
    <lineage>
        <taxon>Archaea</taxon>
        <taxon>Methanobacteriati</taxon>
        <taxon>Methanobacteriota</taxon>
        <taxon>Stenosarchaea group</taxon>
        <taxon>Halobacteria</taxon>
        <taxon>Halobacteriales</taxon>
        <taxon>Haloferacaceae</taxon>
        <taxon>Halorarum</taxon>
    </lineage>
</organism>
<evidence type="ECO:0000313" key="3">
    <source>
        <dbReference type="EMBL" id="QLG61923.1"/>
    </source>
</evidence>
<name>A0A7D5QG38_9EURY</name>
<dbReference type="Proteomes" id="UP000509626">
    <property type="component" value="Chromosome"/>
</dbReference>
<dbReference type="EMBL" id="CP058579">
    <property type="protein sequence ID" value="QLG61923.1"/>
    <property type="molecule type" value="Genomic_DNA"/>
</dbReference>
<dbReference type="GeneID" id="56037672"/>
<dbReference type="InterPro" id="IPR058415">
    <property type="entry name" value="DUF8102"/>
</dbReference>